<feature type="compositionally biased region" description="Polar residues" evidence="1">
    <location>
        <begin position="847"/>
        <end position="888"/>
    </location>
</feature>
<feature type="compositionally biased region" description="Basic and acidic residues" evidence="1">
    <location>
        <begin position="1030"/>
        <end position="1064"/>
    </location>
</feature>
<gene>
    <name evidence="2" type="ORF">KCU98_g1824</name>
</gene>
<name>A0A9P8K160_AURME</name>
<feature type="region of interest" description="Disordered" evidence="1">
    <location>
        <begin position="566"/>
        <end position="902"/>
    </location>
</feature>
<feature type="compositionally biased region" description="Basic and acidic residues" evidence="1">
    <location>
        <begin position="1012"/>
        <end position="1022"/>
    </location>
</feature>
<feature type="compositionally biased region" description="Basic and acidic residues" evidence="1">
    <location>
        <begin position="933"/>
        <end position="943"/>
    </location>
</feature>
<feature type="compositionally biased region" description="Low complexity" evidence="1">
    <location>
        <begin position="424"/>
        <end position="439"/>
    </location>
</feature>
<feature type="compositionally biased region" description="Basic residues" evidence="1">
    <location>
        <begin position="501"/>
        <end position="515"/>
    </location>
</feature>
<evidence type="ECO:0000313" key="2">
    <source>
        <dbReference type="EMBL" id="KAG9989515.1"/>
    </source>
</evidence>
<feature type="region of interest" description="Disordered" evidence="1">
    <location>
        <begin position="920"/>
        <end position="1637"/>
    </location>
</feature>
<feature type="compositionally biased region" description="Basic and acidic residues" evidence="1">
    <location>
        <begin position="1504"/>
        <end position="1523"/>
    </location>
</feature>
<feature type="non-terminal residue" evidence="2">
    <location>
        <position position="1865"/>
    </location>
</feature>
<proteinExistence type="predicted"/>
<feature type="region of interest" description="Disordered" evidence="1">
    <location>
        <begin position="1683"/>
        <end position="1762"/>
    </location>
</feature>
<feature type="compositionally biased region" description="Acidic residues" evidence="1">
    <location>
        <begin position="572"/>
        <end position="585"/>
    </location>
</feature>
<feature type="compositionally biased region" description="Low complexity" evidence="1">
    <location>
        <begin position="1468"/>
        <end position="1478"/>
    </location>
</feature>
<feature type="compositionally biased region" description="Low complexity" evidence="1">
    <location>
        <begin position="205"/>
        <end position="217"/>
    </location>
</feature>
<feature type="compositionally biased region" description="Polar residues" evidence="1">
    <location>
        <begin position="371"/>
        <end position="382"/>
    </location>
</feature>
<comment type="caution">
    <text evidence="2">The sequence shown here is derived from an EMBL/GenBank/DDBJ whole genome shotgun (WGS) entry which is preliminary data.</text>
</comment>
<feature type="compositionally biased region" description="Basic and acidic residues" evidence="1">
    <location>
        <begin position="479"/>
        <end position="499"/>
    </location>
</feature>
<feature type="compositionally biased region" description="Low complexity" evidence="1">
    <location>
        <begin position="1617"/>
        <end position="1626"/>
    </location>
</feature>
<feature type="compositionally biased region" description="Basic and acidic residues" evidence="1">
    <location>
        <begin position="1683"/>
        <end position="1745"/>
    </location>
</feature>
<accession>A0A9P8K160</accession>
<feature type="compositionally biased region" description="Basic and acidic residues" evidence="1">
    <location>
        <begin position="1627"/>
        <end position="1637"/>
    </location>
</feature>
<keyword evidence="3" id="KW-1185">Reference proteome</keyword>
<feature type="compositionally biased region" description="Basic and acidic residues" evidence="1">
    <location>
        <begin position="1121"/>
        <end position="1132"/>
    </location>
</feature>
<feature type="region of interest" description="Disordered" evidence="1">
    <location>
        <begin position="19"/>
        <end position="550"/>
    </location>
</feature>
<feature type="compositionally biased region" description="Low complexity" evidence="1">
    <location>
        <begin position="1133"/>
        <end position="1147"/>
    </location>
</feature>
<feature type="compositionally biased region" description="Pro residues" evidence="1">
    <location>
        <begin position="443"/>
        <end position="452"/>
    </location>
</feature>
<feature type="compositionally biased region" description="Acidic residues" evidence="1">
    <location>
        <begin position="972"/>
        <end position="987"/>
    </location>
</feature>
<feature type="compositionally biased region" description="Low complexity" evidence="1">
    <location>
        <begin position="644"/>
        <end position="656"/>
    </location>
</feature>
<feature type="compositionally biased region" description="Basic and acidic residues" evidence="1">
    <location>
        <begin position="1451"/>
        <end position="1463"/>
    </location>
</feature>
<feature type="compositionally biased region" description="Acidic residues" evidence="1">
    <location>
        <begin position="398"/>
        <end position="408"/>
    </location>
</feature>
<feature type="compositionally biased region" description="Pro residues" evidence="1">
    <location>
        <begin position="29"/>
        <end position="44"/>
    </location>
</feature>
<reference evidence="2" key="1">
    <citation type="journal article" date="2021" name="J Fungi (Basel)">
        <title>Virulence traits and population genomics of the black yeast Aureobasidium melanogenum.</title>
        <authorList>
            <person name="Cernosa A."/>
            <person name="Sun X."/>
            <person name="Gostincar C."/>
            <person name="Fang C."/>
            <person name="Gunde-Cimerman N."/>
            <person name="Song Z."/>
        </authorList>
    </citation>
    <scope>NUCLEOTIDE SEQUENCE</scope>
    <source>
        <strain evidence="2">EXF-9298</strain>
    </source>
</reference>
<feature type="compositionally biased region" description="Low complexity" evidence="1">
    <location>
        <begin position="1276"/>
        <end position="1286"/>
    </location>
</feature>
<feature type="compositionally biased region" description="Low complexity" evidence="1">
    <location>
        <begin position="622"/>
        <end position="636"/>
    </location>
</feature>
<feature type="compositionally biased region" description="Basic and acidic residues" evidence="1">
    <location>
        <begin position="356"/>
        <end position="369"/>
    </location>
</feature>
<feature type="compositionally biased region" description="Pro residues" evidence="1">
    <location>
        <begin position="527"/>
        <end position="549"/>
    </location>
</feature>
<feature type="compositionally biased region" description="Polar residues" evidence="1">
    <location>
        <begin position="951"/>
        <end position="963"/>
    </location>
</feature>
<protein>
    <submittedName>
        <fullName evidence="2">Uncharacterized protein</fullName>
    </submittedName>
</protein>
<feature type="compositionally biased region" description="Acidic residues" evidence="1">
    <location>
        <begin position="657"/>
        <end position="672"/>
    </location>
</feature>
<feature type="compositionally biased region" description="Polar residues" evidence="1">
    <location>
        <begin position="1360"/>
        <end position="1378"/>
    </location>
</feature>
<feature type="compositionally biased region" description="Low complexity" evidence="1">
    <location>
        <begin position="1594"/>
        <end position="1610"/>
    </location>
</feature>
<feature type="compositionally biased region" description="Low complexity" evidence="1">
    <location>
        <begin position="1091"/>
        <end position="1105"/>
    </location>
</feature>
<feature type="compositionally biased region" description="Basic and acidic residues" evidence="1">
    <location>
        <begin position="1397"/>
        <end position="1411"/>
    </location>
</feature>
<feature type="compositionally biased region" description="Acidic residues" evidence="1">
    <location>
        <begin position="80"/>
        <end position="98"/>
    </location>
</feature>
<dbReference type="EMBL" id="JAHFXS010000077">
    <property type="protein sequence ID" value="KAG9989515.1"/>
    <property type="molecule type" value="Genomic_DNA"/>
</dbReference>
<feature type="compositionally biased region" description="Polar residues" evidence="1">
    <location>
        <begin position="47"/>
        <end position="57"/>
    </location>
</feature>
<dbReference type="Proteomes" id="UP000729357">
    <property type="component" value="Unassembled WGS sequence"/>
</dbReference>
<feature type="compositionally biased region" description="Basic and acidic residues" evidence="1">
    <location>
        <begin position="1317"/>
        <end position="1328"/>
    </location>
</feature>
<reference evidence="2" key="2">
    <citation type="submission" date="2021-08" db="EMBL/GenBank/DDBJ databases">
        <authorList>
            <person name="Gostincar C."/>
            <person name="Sun X."/>
            <person name="Song Z."/>
            <person name="Gunde-Cimerman N."/>
        </authorList>
    </citation>
    <scope>NUCLEOTIDE SEQUENCE</scope>
    <source>
        <strain evidence="2">EXF-9298</strain>
    </source>
</reference>
<organism evidence="2 3">
    <name type="scientific">Aureobasidium melanogenum</name>
    <name type="common">Aureobasidium pullulans var. melanogenum</name>
    <dbReference type="NCBI Taxonomy" id="46634"/>
    <lineage>
        <taxon>Eukaryota</taxon>
        <taxon>Fungi</taxon>
        <taxon>Dikarya</taxon>
        <taxon>Ascomycota</taxon>
        <taxon>Pezizomycotina</taxon>
        <taxon>Dothideomycetes</taxon>
        <taxon>Dothideomycetidae</taxon>
        <taxon>Dothideales</taxon>
        <taxon>Saccotheciaceae</taxon>
        <taxon>Aureobasidium</taxon>
    </lineage>
</organism>
<evidence type="ECO:0000256" key="1">
    <source>
        <dbReference type="SAM" id="MobiDB-lite"/>
    </source>
</evidence>
<feature type="compositionally biased region" description="Basic and acidic residues" evidence="1">
    <location>
        <begin position="697"/>
        <end position="716"/>
    </location>
</feature>
<feature type="compositionally biased region" description="Basic and acidic residues" evidence="1">
    <location>
        <begin position="596"/>
        <end position="606"/>
    </location>
</feature>
<feature type="compositionally biased region" description="Basic residues" evidence="1">
    <location>
        <begin position="464"/>
        <end position="478"/>
    </location>
</feature>
<feature type="compositionally biased region" description="Polar residues" evidence="1">
    <location>
        <begin position="720"/>
        <end position="733"/>
    </location>
</feature>
<sequence>MSNDLQSILARHNLRGINVANFSPSSQRRPPPQQSHPYQYPAPVPQQRGNYPWSPTGQGSGNAALGYNIWGKAPVYSLMGEDEEEGEEEEEESDDVEGEERQAAAADEEAISDAQAAAEVEESIETEKPAEDAATETIPVATSSDTGEKDIPPEDPIPDAAAEPAAEESSPDVSAAEQPSDPPQEEATTAIPTASDPPAEEETATESTETAPQESPSGVAPEPIAATQPEEEAEAKGSQPAPSDTIQEVEPDRQDSGEVIEAANPSEGESAASDVPAPVEVAEDTKKEDDNPDSPSEPAQEEQVDASQSPEAGAADLEQSVIDAAEVPPPSSDESHPVESPGGDISQEGLPSHDISSVEEHPTTGHDETPQEAQSNDSVTSPETDETVTAEAPTTADDIQETSPEDSNEIIQVIDVNNNDSTDDTAVVIVVDVKTSDTTPDTNIPPPPPPAPHVTISEPLKPSKSSKKKSSSTKANRSRHGEKLEEKLLEIIPLKEGKAKSVAKGKGKKKVRGKGGKGSEVESVEMIPPPPPPLPIVDVPPPAPSPPPSGHVIEVVVIEEMQVIDETGAKDELEDTVTPDLEVDAAVEQPQIDNVSDGKEENHHTADTNTVSPPGVEDENPDLALAADTAVVAVPDQNEKDELTPATADPSSSPDADASEGPEIEQTVEAEAPEQKDDETSAAMSPLPEPNVIAPALDEKYHVVEAEDLAGAEKEPPTPQEATISAESESNIPSEDPAVESAPQDQDIENSPTENEGPGSTEATIPKAEKLDGAQSEDIPNDVPGAESLTSKEDKPVEPSLPATEEPKNTNDVSDPVVEDNAASGNPTNDPVETATPEPPIEPATVDDSTSEASKEVSTSEASEPDSANMTSTDSAPSEDTGTSSCSDASAPVDETPPAACAEVVAESAPTLMELAALILPSKPVPQSTEKFTATKDESKDGAVDGDIGTKETTIGSEASGSVSDAAVGEDSGPEEDIAVTDQENNENGEHQAPGETTGKVLEGDIDPEVSTETKEPAKIVVDDQEMDQPDSKTDEDHGVDAEHVDEKMAPDQVDKAQTDDKPVVDGSTDSPDGDAQPVQTVEAGDGPFPDAADVQAIDAQDTVVPVEVATESPETPPIASEERDNGSDKSNDNAPDPDAPDAPEAAEAAKDDTENLSSSVTGGPIANKATEAETGDADIPQAEDTGAPIAEAKTPSDPADDRVVEDIAAPAAESENGATRSPVSVHEDATEALESAEVLEEDSAVQKKAEADGVTSQPVVIEEVEDQKPAEELPAEPVAQEPAAESTDDVVAQTPAAGQVEQASETVVVEAADSGACERPEEQDPTKTSEPAAEEDLSAQAAEAKAEHIIEQPADTTEDATPSTTALGAETDQQTCPESPLPVLAEEAQGTEVAEALEHTTPENLSKLEETAEATKPVDTASSLEDPPEPNEESSPGQEPVPTLEEEAVEPPKPEDATREPEESSEEPQPSVPEGPEASVQEPITEAEVLPGDSISQQSRCETISDSKSGRRLPLVEEREPDQPAPEEATPPSPSKHSAKVSFDEPPVLTKGKEPASPSKERRKSSKSSSSNRHSSPRHKVKDVSRPPSDQKSSSAATSSRRRSSTTTTPQSGLFRRLSTTNSRSSRAEAAEQAEIRRRAAELAAREQEVQRQLERARKRAALEAQEQLLREKEEELARLRAAEKEKKRARREEQRRREQEALEHERLARERAEEEARAKELERAERRRRRRESERVHHGDDRARAHRHSSNRESKVRDISPTAKPKTFDVQEGINSIKDLLEGATTAEEAAKRATSAYETSIKENPDLLPASTLFETVCDAAQSFADREEARLRLLDLMDDIQRRTMVDEHGNVFAHGGQEYW</sequence>
<evidence type="ECO:0000313" key="3">
    <source>
        <dbReference type="Proteomes" id="UP000729357"/>
    </source>
</evidence>